<dbReference type="RefSeq" id="WP_338237467.1">
    <property type="nucleotide sequence ID" value="NZ_BQKE01000001.1"/>
</dbReference>
<name>A0AAN4W0K0_9BACT</name>
<dbReference type="EMBL" id="BQKE01000001">
    <property type="protein sequence ID" value="GJM62102.1"/>
    <property type="molecule type" value="Genomic_DNA"/>
</dbReference>
<accession>A0AAN4W0K0</accession>
<protein>
    <recommendedName>
        <fullName evidence="3">WG repeat-containing protein</fullName>
    </recommendedName>
</protein>
<dbReference type="Proteomes" id="UP001310022">
    <property type="component" value="Unassembled WGS sequence"/>
</dbReference>
<gene>
    <name evidence="1" type="ORF">PEDI_26540</name>
</gene>
<evidence type="ECO:0000313" key="1">
    <source>
        <dbReference type="EMBL" id="GJM62102.1"/>
    </source>
</evidence>
<comment type="caution">
    <text evidence="1">The sequence shown here is derived from an EMBL/GenBank/DDBJ whole genome shotgun (WGS) entry which is preliminary data.</text>
</comment>
<evidence type="ECO:0008006" key="3">
    <source>
        <dbReference type="Google" id="ProtNLM"/>
    </source>
</evidence>
<evidence type="ECO:0000313" key="2">
    <source>
        <dbReference type="Proteomes" id="UP001310022"/>
    </source>
</evidence>
<keyword evidence="2" id="KW-1185">Reference proteome</keyword>
<dbReference type="InterPro" id="IPR032774">
    <property type="entry name" value="WG_beta_rep"/>
</dbReference>
<sequence>MRFIYFLLIIFCYSGSGWADTYKVVEKSAKKGLVDEGGNTILPMVYDDLGWTNGIKEVDPKKVIGYQESGLWGILNLENIRITKAKYNTMYPVGSYFLAGYLDRFSQHTLYGLLDAKGKVVLPFSFVNLWPVEGSESFLARKKIGNQVYFGVIDKKGKPLLNFQYPKIQPLKPQLLAVQNKEGKYALSKADGELLTAFRFDSLEGLGDQALKVYEDGMAGIIDFKGNTLEDAAFKSIELSGQQLTLSPYASLIQLSLENKKQNIYRGDSLVPVSNTSWVLHRGEMCMLVNAEQSDSSEVIYPFLRPLTENVLLAKQGSRMGLVSTTGEVLAPFEYDSGYVQHGFIIMSRNRQFMTVFNKEGKRLSAPHKGLKIINERYWAFQQGKYWGVTDTENKRVLYARYDDILEEHQGQFLVKYLGKNAVVNAEQRWIVAPRPAEVQWHHGLWFSKDQFGYKLINTEGKEVYFSFDPMEVHPLGFLITDHRHKIGLLDQEGKLNFFTEYDSLSPVGNGYFAIYQEGRAALLDGSGDVKIPFSRGVKQYGAFGETYIGAKLDHQYGFLDMTGLLRLANRYDGVGRFYENRAPVKMRGHWGFMNEREQIVVQPVYDEVGDFHHGYVAVKRGALWGLVNHQGKEVIPTKYDQIQPLPAGGFLVSLNGKQGFVNKAGQLRLSVKFDEIKQVNEDFLIISRKGKFGVSNTSGIDLIPMIYQELSFDYLSGQFIGKQQATVQHKQL</sequence>
<dbReference type="PANTHER" id="PTHR37841:SF1">
    <property type="entry name" value="DUF3298 DOMAIN-CONTAINING PROTEIN"/>
    <property type="match status" value="1"/>
</dbReference>
<dbReference type="Pfam" id="PF14903">
    <property type="entry name" value="WG_beta_rep"/>
    <property type="match status" value="4"/>
</dbReference>
<dbReference type="AlphaFoldDB" id="A0AAN4W0K0"/>
<reference evidence="1 2" key="1">
    <citation type="submission" date="2021-12" db="EMBL/GenBank/DDBJ databases">
        <title>Genome sequencing of bacteria with rrn-lacking chromosome and rrn-plasmid.</title>
        <authorList>
            <person name="Anda M."/>
            <person name="Iwasaki W."/>
        </authorList>
    </citation>
    <scope>NUCLEOTIDE SEQUENCE [LARGE SCALE GENOMIC DNA]</scope>
    <source>
        <strain evidence="1 2">NBRC 15940</strain>
    </source>
</reference>
<dbReference type="PANTHER" id="PTHR37841">
    <property type="entry name" value="GLR2918 PROTEIN"/>
    <property type="match status" value="1"/>
</dbReference>
<proteinExistence type="predicted"/>
<organism evidence="1 2">
    <name type="scientific">Persicobacter diffluens</name>
    <dbReference type="NCBI Taxonomy" id="981"/>
    <lineage>
        <taxon>Bacteria</taxon>
        <taxon>Pseudomonadati</taxon>
        <taxon>Bacteroidota</taxon>
        <taxon>Cytophagia</taxon>
        <taxon>Cytophagales</taxon>
        <taxon>Persicobacteraceae</taxon>
        <taxon>Persicobacter</taxon>
    </lineage>
</organism>